<dbReference type="NCBIfam" id="NF033634">
    <property type="entry name" value="SLATT_1"/>
    <property type="match status" value="1"/>
</dbReference>
<dbReference type="Pfam" id="PF18181">
    <property type="entry name" value="SLATT_1"/>
    <property type="match status" value="1"/>
</dbReference>
<feature type="domain" description="SMODS and SLOG-associating 2TM effector" evidence="3">
    <location>
        <begin position="16"/>
        <end position="169"/>
    </location>
</feature>
<protein>
    <recommendedName>
        <fullName evidence="6">SMODS and SLOG-associating 2TM effector domain-containing protein</fullName>
    </recommendedName>
</protein>
<dbReference type="OrthoDB" id="9806639at2"/>
<proteinExistence type="predicted"/>
<accession>A0A1M5MY15</accession>
<evidence type="ECO:0000313" key="4">
    <source>
        <dbReference type="EMBL" id="SHG82107.1"/>
    </source>
</evidence>
<dbReference type="Proteomes" id="UP000184501">
    <property type="component" value="Unassembled WGS sequence"/>
</dbReference>
<dbReference type="RefSeq" id="WP_073489446.1">
    <property type="nucleotide sequence ID" value="NZ_FQVN01000014.1"/>
</dbReference>
<feature type="domain" description="SMODS and SLOG-associating 2TM effector" evidence="2">
    <location>
        <begin position="172"/>
        <end position="293"/>
    </location>
</feature>
<dbReference type="EMBL" id="FQVN01000014">
    <property type="protein sequence ID" value="SHG82107.1"/>
    <property type="molecule type" value="Genomic_DNA"/>
</dbReference>
<evidence type="ECO:0008006" key="6">
    <source>
        <dbReference type="Google" id="ProtNLM"/>
    </source>
</evidence>
<reference evidence="4 5" key="1">
    <citation type="submission" date="2016-11" db="EMBL/GenBank/DDBJ databases">
        <authorList>
            <person name="Jaros S."/>
            <person name="Januszkiewicz K."/>
            <person name="Wedrychowicz H."/>
        </authorList>
    </citation>
    <scope>NUCLEOTIDE SEQUENCE [LARGE SCALE GENOMIC DNA]</scope>
    <source>
        <strain evidence="4 5">DSM 44523</strain>
    </source>
</reference>
<feature type="transmembrane region" description="Helical" evidence="1">
    <location>
        <begin position="221"/>
        <end position="241"/>
    </location>
</feature>
<name>A0A1M5MY15_STRHI</name>
<sequence>MASSEPGDAVAYRDYPGVYQAADQASLRGQRAYLRAVRARLVLAVLAAATAAVTVRVGSAGIDVCAVATALCFVSALAVDVLVLRGQPNRTWHRGRALAEATKTLAWRYMVGATPFPTSLPDQDSTQLLLERLAAQRADLASVQLLPSRSAPISPRMRELRAAPLEVRKRTYLTNRIEEQRDWYAGRAEFHQRWANRYRVLALLLEVLGVAAALAKACDLVSFDLAGIVAALISAVAAWMATRQHNTLVNAYVLASHELGLIHERLSRELDEETWASAVADAEAAISREHSTWRSSHGR</sequence>
<evidence type="ECO:0000259" key="2">
    <source>
        <dbReference type="Pfam" id="PF18181"/>
    </source>
</evidence>
<keyword evidence="1" id="KW-1133">Transmembrane helix</keyword>
<organism evidence="4 5">
    <name type="scientific">Streptoalloteichus hindustanus</name>
    <dbReference type="NCBI Taxonomy" id="2017"/>
    <lineage>
        <taxon>Bacteria</taxon>
        <taxon>Bacillati</taxon>
        <taxon>Actinomycetota</taxon>
        <taxon>Actinomycetes</taxon>
        <taxon>Pseudonocardiales</taxon>
        <taxon>Pseudonocardiaceae</taxon>
        <taxon>Streptoalloteichus</taxon>
    </lineage>
</organism>
<keyword evidence="5" id="KW-1185">Reference proteome</keyword>
<dbReference type="AlphaFoldDB" id="A0A1M5MY15"/>
<keyword evidence="1" id="KW-0812">Transmembrane</keyword>
<feature type="transmembrane region" description="Helical" evidence="1">
    <location>
        <begin position="198"/>
        <end position="215"/>
    </location>
</feature>
<evidence type="ECO:0000313" key="5">
    <source>
        <dbReference type="Proteomes" id="UP000184501"/>
    </source>
</evidence>
<feature type="transmembrane region" description="Helical" evidence="1">
    <location>
        <begin position="61"/>
        <end position="84"/>
    </location>
</feature>
<evidence type="ECO:0000259" key="3">
    <source>
        <dbReference type="Pfam" id="PF18184"/>
    </source>
</evidence>
<dbReference type="InterPro" id="IPR040884">
    <property type="entry name" value="SLATT_1"/>
</dbReference>
<evidence type="ECO:0000256" key="1">
    <source>
        <dbReference type="SAM" id="Phobius"/>
    </source>
</evidence>
<gene>
    <name evidence="4" type="ORF">SAMN05444320_11494</name>
</gene>
<dbReference type="Pfam" id="PF18184">
    <property type="entry name" value="SLATT_3"/>
    <property type="match status" value="1"/>
</dbReference>
<dbReference type="InterPro" id="IPR041116">
    <property type="entry name" value="SLATT_3"/>
</dbReference>
<dbReference type="NCBIfam" id="NF033610">
    <property type="entry name" value="SLATT_3"/>
    <property type="match status" value="1"/>
</dbReference>
<keyword evidence="1" id="KW-0472">Membrane</keyword>
<feature type="transmembrane region" description="Helical" evidence="1">
    <location>
        <begin position="37"/>
        <end position="55"/>
    </location>
</feature>